<accession>A0AAN9K1S4</accession>
<evidence type="ECO:0000313" key="1">
    <source>
        <dbReference type="EMBL" id="KAK7307584.1"/>
    </source>
</evidence>
<dbReference type="AlphaFoldDB" id="A0AAN9K1S4"/>
<organism evidence="1 2">
    <name type="scientific">Canavalia gladiata</name>
    <name type="common">Sword bean</name>
    <name type="synonym">Dolichos gladiatus</name>
    <dbReference type="NCBI Taxonomy" id="3824"/>
    <lineage>
        <taxon>Eukaryota</taxon>
        <taxon>Viridiplantae</taxon>
        <taxon>Streptophyta</taxon>
        <taxon>Embryophyta</taxon>
        <taxon>Tracheophyta</taxon>
        <taxon>Spermatophyta</taxon>
        <taxon>Magnoliopsida</taxon>
        <taxon>eudicotyledons</taxon>
        <taxon>Gunneridae</taxon>
        <taxon>Pentapetalae</taxon>
        <taxon>rosids</taxon>
        <taxon>fabids</taxon>
        <taxon>Fabales</taxon>
        <taxon>Fabaceae</taxon>
        <taxon>Papilionoideae</taxon>
        <taxon>50 kb inversion clade</taxon>
        <taxon>NPAAA clade</taxon>
        <taxon>indigoferoid/millettioid clade</taxon>
        <taxon>Phaseoleae</taxon>
        <taxon>Canavalia</taxon>
    </lineage>
</organism>
<proteinExistence type="predicted"/>
<name>A0AAN9K1S4_CANGL</name>
<comment type="caution">
    <text evidence="1">The sequence shown here is derived from an EMBL/GenBank/DDBJ whole genome shotgun (WGS) entry which is preliminary data.</text>
</comment>
<evidence type="ECO:0000313" key="2">
    <source>
        <dbReference type="Proteomes" id="UP001367508"/>
    </source>
</evidence>
<dbReference type="Proteomes" id="UP001367508">
    <property type="component" value="Unassembled WGS sequence"/>
</dbReference>
<sequence length="104" mass="11421">MKKKSQLKEPMKCDHLVCKCGYPKCEGVVEKHSRLRAFDFNLNGRDGDDDDGCVPKNNVHASSKGAAYESYCRDSGQCDDSACTALTHPITVMCIDNAYGVQLS</sequence>
<dbReference type="EMBL" id="JAYMYQ010000010">
    <property type="protein sequence ID" value="KAK7307584.1"/>
    <property type="molecule type" value="Genomic_DNA"/>
</dbReference>
<keyword evidence="2" id="KW-1185">Reference proteome</keyword>
<gene>
    <name evidence="1" type="ORF">VNO77_40779</name>
</gene>
<reference evidence="1 2" key="1">
    <citation type="submission" date="2024-01" db="EMBL/GenBank/DDBJ databases">
        <title>The genomes of 5 underutilized Papilionoideae crops provide insights into root nodulation and disease resistanc.</title>
        <authorList>
            <person name="Jiang F."/>
        </authorList>
    </citation>
    <scope>NUCLEOTIDE SEQUENCE [LARGE SCALE GENOMIC DNA]</scope>
    <source>
        <strain evidence="1">LVBAO_FW01</strain>
        <tissue evidence="1">Leaves</tissue>
    </source>
</reference>
<protein>
    <submittedName>
        <fullName evidence="1">Uncharacterized protein</fullName>
    </submittedName>
</protein>